<keyword evidence="5" id="KW-1185">Reference proteome</keyword>
<dbReference type="PANTHER" id="PTHR37834:SF2">
    <property type="entry name" value="ESTERASE, SGNH HYDROLASE-TYPE"/>
    <property type="match status" value="1"/>
</dbReference>
<evidence type="ECO:0000259" key="3">
    <source>
        <dbReference type="Pfam" id="PF17996"/>
    </source>
</evidence>
<keyword evidence="1" id="KW-0732">Signal</keyword>
<proteinExistence type="predicted"/>
<dbReference type="Proteomes" id="UP001500582">
    <property type="component" value="Unassembled WGS sequence"/>
</dbReference>
<evidence type="ECO:0000259" key="2">
    <source>
        <dbReference type="Pfam" id="PF13472"/>
    </source>
</evidence>
<feature type="domain" description="Carbohydrate esterase 2 N-terminal" evidence="3">
    <location>
        <begin position="37"/>
        <end position="142"/>
    </location>
</feature>
<dbReference type="Gene3D" id="2.60.120.260">
    <property type="entry name" value="Galactose-binding domain-like"/>
    <property type="match status" value="1"/>
</dbReference>
<keyword evidence="4" id="KW-0378">Hydrolase</keyword>
<organism evidence="4 5">
    <name type="scientific">Mucilaginibacter gynuensis</name>
    <dbReference type="NCBI Taxonomy" id="1302236"/>
    <lineage>
        <taxon>Bacteria</taxon>
        <taxon>Pseudomonadati</taxon>
        <taxon>Bacteroidota</taxon>
        <taxon>Sphingobacteriia</taxon>
        <taxon>Sphingobacteriales</taxon>
        <taxon>Sphingobacteriaceae</taxon>
        <taxon>Mucilaginibacter</taxon>
    </lineage>
</organism>
<dbReference type="EMBL" id="BAABFT010000001">
    <property type="protein sequence ID" value="GAA4307409.1"/>
    <property type="molecule type" value="Genomic_DNA"/>
</dbReference>
<reference evidence="5" key="1">
    <citation type="journal article" date="2019" name="Int. J. Syst. Evol. Microbiol.">
        <title>The Global Catalogue of Microorganisms (GCM) 10K type strain sequencing project: providing services to taxonomists for standard genome sequencing and annotation.</title>
        <authorList>
            <consortium name="The Broad Institute Genomics Platform"/>
            <consortium name="The Broad Institute Genome Sequencing Center for Infectious Disease"/>
            <person name="Wu L."/>
            <person name="Ma J."/>
        </authorList>
    </citation>
    <scope>NUCLEOTIDE SEQUENCE [LARGE SCALE GENOMIC DNA]</scope>
    <source>
        <strain evidence="5">JCM 17705</strain>
    </source>
</reference>
<dbReference type="GO" id="GO:0016787">
    <property type="term" value="F:hydrolase activity"/>
    <property type="evidence" value="ECO:0007669"/>
    <property type="project" value="UniProtKB-KW"/>
</dbReference>
<dbReference type="SUPFAM" id="SSF52266">
    <property type="entry name" value="SGNH hydrolase"/>
    <property type="match status" value="1"/>
</dbReference>
<evidence type="ECO:0000256" key="1">
    <source>
        <dbReference type="SAM" id="SignalP"/>
    </source>
</evidence>
<dbReference type="Pfam" id="PF13472">
    <property type="entry name" value="Lipase_GDSL_2"/>
    <property type="match status" value="1"/>
</dbReference>
<dbReference type="InterPro" id="IPR040794">
    <property type="entry name" value="CE2_N"/>
</dbReference>
<sequence>MIKFRLSIVSFALVVFLNACQAQQFNLLKSSDKRIHYTGRVALTDTAAVLSWTGNSATISFNGTSAKAILKDETGENNFNVIIDNKVTDVIHPDKEQKEYTLASNLKPGKHTLQLFKRTEWAMGKTWFYGFKLDGDKVYTTPPKKRKIEFFGNSITCGYAVEDSTGQDRGTAQFENGYISYAAITARHFDAEYYCTAKSGIGITISWFPLVMPEMYDRLDATNPNSKWDFNKYIPDLVVINLLQNDSWLTLNTQHPEYKKRFGDKAPTPEFIISAYRDFVKSVRSKYPKAQIICALGNMDATKTGSPWPGYIEKAVASLNDKAIYMHFFPYKNTSGHPNPKEQQVMADDLIRFIDEKVKW</sequence>
<evidence type="ECO:0000313" key="5">
    <source>
        <dbReference type="Proteomes" id="UP001500582"/>
    </source>
</evidence>
<dbReference type="PANTHER" id="PTHR37834">
    <property type="entry name" value="GDSL-LIKE LIPASE/ACYLHYDROLASE DOMAIN PROTEIN (AFU_ORTHOLOGUE AFUA_2G00620)"/>
    <property type="match status" value="1"/>
</dbReference>
<dbReference type="Pfam" id="PF17996">
    <property type="entry name" value="CE2_N"/>
    <property type="match status" value="1"/>
</dbReference>
<dbReference type="InterPro" id="IPR013830">
    <property type="entry name" value="SGNH_hydro"/>
</dbReference>
<protein>
    <submittedName>
        <fullName evidence="4">SGNH/GDSL hydrolase family protein</fullName>
    </submittedName>
</protein>
<accession>A0ABP8FN69</accession>
<feature type="signal peptide" evidence="1">
    <location>
        <begin position="1"/>
        <end position="21"/>
    </location>
</feature>
<dbReference type="CDD" id="cd01831">
    <property type="entry name" value="Endoglucanase_E_like"/>
    <property type="match status" value="1"/>
</dbReference>
<dbReference type="InterPro" id="IPR037461">
    <property type="entry name" value="CtCE2-like_dom"/>
</dbReference>
<evidence type="ECO:0000313" key="4">
    <source>
        <dbReference type="EMBL" id="GAA4307409.1"/>
    </source>
</evidence>
<name>A0ABP8FN69_9SPHI</name>
<dbReference type="RefSeq" id="WP_345209005.1">
    <property type="nucleotide sequence ID" value="NZ_BAABFT010000001.1"/>
</dbReference>
<dbReference type="InterPro" id="IPR036514">
    <property type="entry name" value="SGNH_hydro_sf"/>
</dbReference>
<dbReference type="Gene3D" id="3.40.50.1110">
    <property type="entry name" value="SGNH hydrolase"/>
    <property type="match status" value="1"/>
</dbReference>
<feature type="chain" id="PRO_5046848044" evidence="1">
    <location>
        <begin position="22"/>
        <end position="360"/>
    </location>
</feature>
<comment type="caution">
    <text evidence="4">The sequence shown here is derived from an EMBL/GenBank/DDBJ whole genome shotgun (WGS) entry which is preliminary data.</text>
</comment>
<gene>
    <name evidence="4" type="ORF">GCM10023149_00960</name>
</gene>
<feature type="domain" description="SGNH hydrolase-type esterase" evidence="2">
    <location>
        <begin position="150"/>
        <end position="321"/>
    </location>
</feature>
<dbReference type="InterPro" id="IPR052762">
    <property type="entry name" value="PCW_deacetylase/CE"/>
</dbReference>